<evidence type="ECO:0000256" key="2">
    <source>
        <dbReference type="ARBA" id="ARBA00022714"/>
    </source>
</evidence>
<evidence type="ECO:0000256" key="8">
    <source>
        <dbReference type="PIRSR" id="PIRSR000216-1"/>
    </source>
</evidence>
<dbReference type="InterPro" id="IPR036249">
    <property type="entry name" value="Thioredoxin-like_sf"/>
</dbReference>
<comment type="catalytic activity">
    <reaction evidence="7">
        <text>a quinone + NADH + 5 H(+)(in) = a quinol + NAD(+) + 4 H(+)(out)</text>
        <dbReference type="Rhea" id="RHEA:57888"/>
        <dbReference type="ChEBI" id="CHEBI:15378"/>
        <dbReference type="ChEBI" id="CHEBI:24646"/>
        <dbReference type="ChEBI" id="CHEBI:57540"/>
        <dbReference type="ChEBI" id="CHEBI:57945"/>
        <dbReference type="ChEBI" id="CHEBI:132124"/>
    </reaction>
</comment>
<dbReference type="PATRIC" id="fig|946483.4.peg.1718"/>
<dbReference type="GO" id="GO:0051537">
    <property type="term" value="F:2 iron, 2 sulfur cluster binding"/>
    <property type="evidence" value="ECO:0007669"/>
    <property type="project" value="UniProtKB-KW"/>
</dbReference>
<dbReference type="RefSeq" id="WP_022773896.1">
    <property type="nucleotide sequence ID" value="NC_022576.1"/>
</dbReference>
<evidence type="ECO:0000256" key="7">
    <source>
        <dbReference type="ARBA" id="ARBA00047712"/>
    </source>
</evidence>
<dbReference type="Pfam" id="PF01257">
    <property type="entry name" value="2Fe-2S_thioredx"/>
    <property type="match status" value="1"/>
</dbReference>
<dbReference type="HOGENOM" id="CLU_054362_2_0_4"/>
<organism evidence="9 10">
    <name type="scientific">Candidatus Symbiobacter mobilis CR</name>
    <dbReference type="NCBI Taxonomy" id="946483"/>
    <lineage>
        <taxon>Bacteria</taxon>
        <taxon>Pseudomonadati</taxon>
        <taxon>Pseudomonadota</taxon>
        <taxon>Betaproteobacteria</taxon>
        <taxon>Burkholderiales</taxon>
        <taxon>Comamonadaceae</taxon>
    </lineage>
</organism>
<dbReference type="SUPFAM" id="SSF52833">
    <property type="entry name" value="Thioredoxin-like"/>
    <property type="match status" value="1"/>
</dbReference>
<dbReference type="InterPro" id="IPR042128">
    <property type="entry name" value="NuoE_dom"/>
</dbReference>
<keyword evidence="5 8" id="KW-0411">Iron-sulfur</keyword>
<dbReference type="GO" id="GO:0046872">
    <property type="term" value="F:metal ion binding"/>
    <property type="evidence" value="ECO:0007669"/>
    <property type="project" value="UniProtKB-KW"/>
</dbReference>
<comment type="similarity">
    <text evidence="1">Belongs to the complex I 24 kDa subunit family.</text>
</comment>
<dbReference type="CDD" id="cd03064">
    <property type="entry name" value="TRX_Fd_NuoE"/>
    <property type="match status" value="1"/>
</dbReference>
<evidence type="ECO:0000313" key="10">
    <source>
        <dbReference type="Proteomes" id="UP000017184"/>
    </source>
</evidence>
<dbReference type="OrthoDB" id="9807941at2"/>
<dbReference type="AlphaFoldDB" id="U5N897"/>
<evidence type="ECO:0000256" key="5">
    <source>
        <dbReference type="ARBA" id="ARBA00023014"/>
    </source>
</evidence>
<keyword evidence="10" id="KW-1185">Reference proteome</keyword>
<dbReference type="EMBL" id="CP004885">
    <property type="protein sequence ID" value="AGX87786.1"/>
    <property type="molecule type" value="Genomic_DNA"/>
</dbReference>
<feature type="binding site" evidence="8">
    <location>
        <position position="90"/>
    </location>
    <ligand>
        <name>[2Fe-2S] cluster</name>
        <dbReference type="ChEBI" id="CHEBI:190135"/>
    </ligand>
</feature>
<dbReference type="NCBIfam" id="TIGR01958">
    <property type="entry name" value="nuoE_fam"/>
    <property type="match status" value="1"/>
</dbReference>
<evidence type="ECO:0000256" key="4">
    <source>
        <dbReference type="ARBA" id="ARBA00023004"/>
    </source>
</evidence>
<dbReference type="InterPro" id="IPR041921">
    <property type="entry name" value="NuoE_N"/>
</dbReference>
<dbReference type="KEGG" id="cbx:Cenrod_1701"/>
<dbReference type="Proteomes" id="UP000017184">
    <property type="component" value="Chromosome"/>
</dbReference>
<dbReference type="PANTHER" id="PTHR10371">
    <property type="entry name" value="NADH DEHYDROGENASE UBIQUINONE FLAVOPROTEIN 2, MITOCHONDRIAL"/>
    <property type="match status" value="1"/>
</dbReference>
<comment type="cofactor">
    <cofactor evidence="6">
        <name>[2Fe-2S] cluster</name>
        <dbReference type="ChEBI" id="CHEBI:190135"/>
    </cofactor>
</comment>
<dbReference type="InterPro" id="IPR002023">
    <property type="entry name" value="NuoE-like"/>
</dbReference>
<keyword evidence="4 8" id="KW-0408">Iron</keyword>
<feature type="binding site" evidence="8">
    <location>
        <position position="130"/>
    </location>
    <ligand>
        <name>[2Fe-2S] cluster</name>
        <dbReference type="ChEBI" id="CHEBI:190135"/>
    </ligand>
</feature>
<protein>
    <submittedName>
        <fullName evidence="9">NADH dehydrogenase I subunit E</fullName>
    </submittedName>
</protein>
<keyword evidence="3 8" id="KW-0479">Metal-binding</keyword>
<dbReference type="eggNOG" id="COG1905">
    <property type="taxonomic scope" value="Bacteria"/>
</dbReference>
<evidence type="ECO:0000256" key="1">
    <source>
        <dbReference type="ARBA" id="ARBA00010643"/>
    </source>
</evidence>
<evidence type="ECO:0000256" key="3">
    <source>
        <dbReference type="ARBA" id="ARBA00022723"/>
    </source>
</evidence>
<name>U5N897_9BURK</name>
<reference evidence="9 10" key="1">
    <citation type="journal article" date="2013" name="Genome Biol.">
        <title>Genomic analysis reveals key aspects of prokaryotic symbiosis in the phototrophic consortium "Chlorochromatium aggregatum".</title>
        <authorList>
            <person name="Liu Z."/>
            <person name="Muller J."/>
            <person name="Li T."/>
            <person name="Alvey R.M."/>
            <person name="Vogl K."/>
            <person name="Frigaard N.U."/>
            <person name="Rockwell N.C."/>
            <person name="Boyd E.S."/>
            <person name="Tomsho L.P."/>
            <person name="Schuster S.C."/>
            <person name="Henke P."/>
            <person name="Rohde M."/>
            <person name="Overmann J."/>
            <person name="Bryant D.A."/>
        </authorList>
    </citation>
    <scope>NUCLEOTIDE SEQUENCE [LARGE SCALE GENOMIC DNA]</scope>
    <source>
        <strain evidence="9">CR</strain>
    </source>
</reference>
<feature type="binding site" evidence="8">
    <location>
        <position position="85"/>
    </location>
    <ligand>
        <name>[2Fe-2S] cluster</name>
        <dbReference type="ChEBI" id="CHEBI:190135"/>
    </ligand>
</feature>
<sequence>MSAKMSLALRDRFEREIAKYPPAQRQSAVIACLAIVQQMQGYISAESEEMVAQYLGMPSMAVHEVVTFYNMYNQQPVGKYKLNVCTNLPCQLRGGSAALHHLEEKLGVSAGETTADGLFTLQECECLGACADAPVMLVNDRAMCSFMHTERLDELVAGLRALHVVVDAGDSGSSPSAEDAPCKP</sequence>
<dbReference type="PIRSF" id="PIRSF000216">
    <property type="entry name" value="NADH_DH_24kDa"/>
    <property type="match status" value="1"/>
</dbReference>
<accession>U5N897</accession>
<comment type="cofactor">
    <cofactor evidence="8">
        <name>[2Fe-2S] cluster</name>
        <dbReference type="ChEBI" id="CHEBI:190135"/>
    </cofactor>
    <text evidence="8">Binds 1 [2Fe-2S] cluster.</text>
</comment>
<feature type="binding site" evidence="8">
    <location>
        <position position="126"/>
    </location>
    <ligand>
        <name>[2Fe-2S] cluster</name>
        <dbReference type="ChEBI" id="CHEBI:190135"/>
    </ligand>
</feature>
<dbReference type="FunFam" id="1.10.10.1590:FF:000001">
    <property type="entry name" value="NADH-quinone oxidoreductase subunit E"/>
    <property type="match status" value="1"/>
</dbReference>
<evidence type="ECO:0000256" key="6">
    <source>
        <dbReference type="ARBA" id="ARBA00034078"/>
    </source>
</evidence>
<dbReference type="PANTHER" id="PTHR10371:SF3">
    <property type="entry name" value="NADH DEHYDROGENASE [UBIQUINONE] FLAVOPROTEIN 2, MITOCHONDRIAL"/>
    <property type="match status" value="1"/>
</dbReference>
<keyword evidence="2 8" id="KW-0001">2Fe-2S</keyword>
<dbReference type="GO" id="GO:0003954">
    <property type="term" value="F:NADH dehydrogenase activity"/>
    <property type="evidence" value="ECO:0007669"/>
    <property type="project" value="TreeGrafter"/>
</dbReference>
<proteinExistence type="inferred from homology"/>
<dbReference type="PROSITE" id="PS01099">
    <property type="entry name" value="COMPLEX1_24K"/>
    <property type="match status" value="1"/>
</dbReference>
<gene>
    <name evidence="9" type="primary">nuoE</name>
    <name evidence="9" type="ORF">Cenrod_1701</name>
</gene>
<dbReference type="Gene3D" id="3.40.30.10">
    <property type="entry name" value="Glutaredoxin"/>
    <property type="match status" value="1"/>
</dbReference>
<dbReference type="STRING" id="946483.Cenrod_1701"/>
<dbReference type="Gene3D" id="1.10.10.1590">
    <property type="entry name" value="NADH-quinone oxidoreductase subunit E"/>
    <property type="match status" value="1"/>
</dbReference>
<evidence type="ECO:0000313" key="9">
    <source>
        <dbReference type="EMBL" id="AGX87786.1"/>
    </source>
</evidence>